<dbReference type="PANTHER" id="PTHR30069">
    <property type="entry name" value="TONB-DEPENDENT OUTER MEMBRANE RECEPTOR"/>
    <property type="match status" value="1"/>
</dbReference>
<evidence type="ECO:0000256" key="2">
    <source>
        <dbReference type="ARBA" id="ARBA00009810"/>
    </source>
</evidence>
<keyword evidence="5 9" id="KW-0812">Transmembrane</keyword>
<evidence type="ECO:0000256" key="3">
    <source>
        <dbReference type="ARBA" id="ARBA00022448"/>
    </source>
</evidence>
<evidence type="ECO:0000256" key="10">
    <source>
        <dbReference type="RuleBase" id="RU003357"/>
    </source>
</evidence>
<keyword evidence="4 9" id="KW-1134">Transmembrane beta strand</keyword>
<dbReference type="Pfam" id="PF07715">
    <property type="entry name" value="Plug"/>
    <property type="match status" value="1"/>
</dbReference>
<dbReference type="InterPro" id="IPR037066">
    <property type="entry name" value="Plug_dom_sf"/>
</dbReference>
<dbReference type="Gene3D" id="2.170.130.10">
    <property type="entry name" value="TonB-dependent receptor, plug domain"/>
    <property type="match status" value="1"/>
</dbReference>
<reference evidence="13" key="2">
    <citation type="submission" date="2023-01" db="EMBL/GenBank/DDBJ databases">
        <title>Draft genome sequence of Methylophaga thalassica strain NBRC 102424.</title>
        <authorList>
            <person name="Sun Q."/>
            <person name="Mori K."/>
        </authorList>
    </citation>
    <scope>NUCLEOTIDE SEQUENCE</scope>
    <source>
        <strain evidence="13">NBRC 102424</strain>
    </source>
</reference>
<evidence type="ECO:0000256" key="9">
    <source>
        <dbReference type="PROSITE-ProRule" id="PRU01360"/>
    </source>
</evidence>
<feature type="domain" description="TonB-dependent receptor plug" evidence="12">
    <location>
        <begin position="59"/>
        <end position="156"/>
    </location>
</feature>
<evidence type="ECO:0000256" key="8">
    <source>
        <dbReference type="ARBA" id="ARBA00023237"/>
    </source>
</evidence>
<comment type="caution">
    <text evidence="13">The sequence shown here is derived from an EMBL/GenBank/DDBJ whole genome shotgun (WGS) entry which is preliminary data.</text>
</comment>
<comment type="similarity">
    <text evidence="2 9 10">Belongs to the TonB-dependent receptor family.</text>
</comment>
<evidence type="ECO:0000256" key="7">
    <source>
        <dbReference type="ARBA" id="ARBA00023136"/>
    </source>
</evidence>
<keyword evidence="7 9" id="KW-0472">Membrane</keyword>
<evidence type="ECO:0000259" key="11">
    <source>
        <dbReference type="Pfam" id="PF00593"/>
    </source>
</evidence>
<reference evidence="13" key="1">
    <citation type="journal article" date="2014" name="Int. J. Syst. Evol. Microbiol.">
        <title>Complete genome of a new Firmicutes species belonging to the dominant human colonic microbiota ('Ruminococcus bicirculans') reveals two chromosomes and a selective capacity to utilize plant glucans.</title>
        <authorList>
            <consortium name="NISC Comparative Sequencing Program"/>
            <person name="Wegmann U."/>
            <person name="Louis P."/>
            <person name="Goesmann A."/>
            <person name="Henrissat B."/>
            <person name="Duncan S.H."/>
            <person name="Flint H.J."/>
        </authorList>
    </citation>
    <scope>NUCLEOTIDE SEQUENCE</scope>
    <source>
        <strain evidence="13">NBRC 102424</strain>
    </source>
</reference>
<evidence type="ECO:0000256" key="5">
    <source>
        <dbReference type="ARBA" id="ARBA00022692"/>
    </source>
</evidence>
<evidence type="ECO:0000313" key="13">
    <source>
        <dbReference type="EMBL" id="GLP98590.1"/>
    </source>
</evidence>
<keyword evidence="14" id="KW-1185">Reference proteome</keyword>
<proteinExistence type="inferred from homology"/>
<dbReference type="InterPro" id="IPR000531">
    <property type="entry name" value="Beta-barrel_TonB"/>
</dbReference>
<evidence type="ECO:0000259" key="12">
    <source>
        <dbReference type="Pfam" id="PF07715"/>
    </source>
</evidence>
<sequence>MLFDNDYYLGVDVRIYLNKISQPTMLTLAVLAGLSTQPVSAETLELDTLNVVSNTVTPETNSVNAEQIEKLQPNDLEDLFSQSPEVSIGGGTDLAQKLYVRGIEDQLLNISIDGAVQATRLYHHAGRISVEPELLKRVEVNAGAGNALSGAGALGGSVKFVTKDPEDMLKPGEKLGGLVKGMFSSNTDSFKTNTSLFGRLNDDWSAMVSATSYNPSEYEDGNGDEIEGTKFDQDFLFAKVVGQLTDSQKVRLSYQKRTDEGDRANRPQWIVSSFNRIQPYDLERETVTFNYELNPLDNQYIDLGLTLYNIKSELDRSGADAEDPFIGAGESKGFDLRNSSLIGMHKVTYGMDYRRDETYAGPPSDKQRYEENATVKGLYIQDDIQLTEDLLLSAGLRYDKYKLEDRNDVEFDESEVSPNIGLNYHFTDNWSAFASYAEAFKGPLSPDAYKLYSGSNDPNLKPEDASNIEFGLEYGSESWFGSAKIYRSKIDDLIADELFGPVYYTNVGDLESDGYIVEIGHRWDKVMARVSYHHNNAEIDGKDASQYGNNGAATSIGDLFLAQVDYELSSELSLGWNAKFVKGDSVDAVAPGIAEGTKIDKPGYGVHDLYAQWHPSSYRDIEVTLTVRNIFDKYYLDHATNASWESVPDYEGIKGLPEPGRDVRLSVAWQF</sequence>
<dbReference type="PANTHER" id="PTHR30069:SF41">
    <property type="entry name" value="HEME_HEMOPEXIN UTILIZATION PROTEIN C"/>
    <property type="match status" value="1"/>
</dbReference>
<dbReference type="CDD" id="cd01347">
    <property type="entry name" value="ligand_gated_channel"/>
    <property type="match status" value="1"/>
</dbReference>
<accession>A0ABQ5TS34</accession>
<evidence type="ECO:0000256" key="6">
    <source>
        <dbReference type="ARBA" id="ARBA00023077"/>
    </source>
</evidence>
<dbReference type="InterPro" id="IPR039426">
    <property type="entry name" value="TonB-dep_rcpt-like"/>
</dbReference>
<keyword evidence="8 9" id="KW-0998">Cell outer membrane</keyword>
<comment type="subcellular location">
    <subcellularLocation>
        <location evidence="1 9">Cell outer membrane</location>
        <topology evidence="1 9">Multi-pass membrane protein</topology>
    </subcellularLocation>
</comment>
<evidence type="ECO:0000313" key="14">
    <source>
        <dbReference type="Proteomes" id="UP001161423"/>
    </source>
</evidence>
<dbReference type="PROSITE" id="PS52016">
    <property type="entry name" value="TONB_DEPENDENT_REC_3"/>
    <property type="match status" value="1"/>
</dbReference>
<evidence type="ECO:0000256" key="4">
    <source>
        <dbReference type="ARBA" id="ARBA00022452"/>
    </source>
</evidence>
<dbReference type="SUPFAM" id="SSF56935">
    <property type="entry name" value="Porins"/>
    <property type="match status" value="1"/>
</dbReference>
<keyword evidence="3 9" id="KW-0813">Transport</keyword>
<dbReference type="EMBL" id="BSND01000003">
    <property type="protein sequence ID" value="GLP98590.1"/>
    <property type="molecule type" value="Genomic_DNA"/>
</dbReference>
<organism evidence="13 14">
    <name type="scientific">Methylophaga thalassica</name>
    <dbReference type="NCBI Taxonomy" id="40223"/>
    <lineage>
        <taxon>Bacteria</taxon>
        <taxon>Pseudomonadati</taxon>
        <taxon>Pseudomonadota</taxon>
        <taxon>Gammaproteobacteria</taxon>
        <taxon>Thiotrichales</taxon>
        <taxon>Piscirickettsiaceae</taxon>
        <taxon>Methylophaga</taxon>
    </lineage>
</organism>
<evidence type="ECO:0000256" key="1">
    <source>
        <dbReference type="ARBA" id="ARBA00004571"/>
    </source>
</evidence>
<dbReference type="Pfam" id="PF00593">
    <property type="entry name" value="TonB_dep_Rec_b-barrel"/>
    <property type="match status" value="1"/>
</dbReference>
<dbReference type="Proteomes" id="UP001161423">
    <property type="component" value="Unassembled WGS sequence"/>
</dbReference>
<protein>
    <submittedName>
        <fullName evidence="13">Ligand-gated channel</fullName>
    </submittedName>
</protein>
<dbReference type="InterPro" id="IPR012910">
    <property type="entry name" value="Plug_dom"/>
</dbReference>
<gene>
    <name evidence="13" type="ORF">GCM10007891_04440</name>
</gene>
<feature type="domain" description="TonB-dependent receptor-like beta-barrel" evidence="11">
    <location>
        <begin position="242"/>
        <end position="630"/>
    </location>
</feature>
<keyword evidence="6 10" id="KW-0798">TonB box</keyword>
<dbReference type="InterPro" id="IPR036942">
    <property type="entry name" value="Beta-barrel_TonB_sf"/>
</dbReference>
<dbReference type="Gene3D" id="2.40.170.20">
    <property type="entry name" value="TonB-dependent receptor, beta-barrel domain"/>
    <property type="match status" value="1"/>
</dbReference>
<name>A0ABQ5TS34_9GAMM</name>